<reference evidence="2 4" key="2">
    <citation type="submission" date="2024-02" db="EMBL/GenBank/DDBJ databases">
        <title>Tn5403 promotes plasmid rearrangements and degradation of the Klebsiella pneumoniae carbapenemase (KPC) transposon Tn4401.</title>
        <authorList>
            <person name="Sheppard A.E."/>
            <person name="Barry K.E."/>
            <person name="Parikh H.I."/>
            <person name="Vegesana K."/>
            <person name="Sebra R."/>
            <person name="George S."/>
            <person name="Sanderson N.D."/>
            <person name="Stoesser N."/>
            <person name="Eyre D.W."/>
            <person name="Crook D.W."/>
            <person name="Walker A.S."/>
            <person name="Mathers A.J."/>
        </authorList>
    </citation>
    <scope>NUCLEOTIDE SEQUENCE [LARGE SCALE GENOMIC DNA]</scope>
    <source>
        <strain evidence="2 4">CAV1921</strain>
    </source>
</reference>
<dbReference type="GeneID" id="93754181"/>
<dbReference type="AlphaFoldDB" id="A0A225U8T1"/>
<reference evidence="1" key="1">
    <citation type="submission" date="2022-09" db="EMBL/GenBank/DDBJ databases">
        <title>Multidrug resistance Raoultella ornithinolytica Strain MQB_Silv_108.</title>
        <authorList>
            <person name="Quintela-Baluja M."/>
        </authorList>
    </citation>
    <scope>NUCLEOTIDE SEQUENCE</scope>
    <source>
        <strain evidence="1">MQB_Silv_108</strain>
    </source>
</reference>
<name>A0A225U8T1_RAOOR</name>
<dbReference type="Proteomes" id="UP001064206">
    <property type="component" value="Chromosome"/>
</dbReference>
<evidence type="ECO:0000313" key="1">
    <source>
        <dbReference type="EMBL" id="UXE36041.1"/>
    </source>
</evidence>
<organism evidence="1 3">
    <name type="scientific">Raoultella ornithinolytica</name>
    <name type="common">Klebsiella ornithinolytica</name>
    <dbReference type="NCBI Taxonomy" id="54291"/>
    <lineage>
        <taxon>Bacteria</taxon>
        <taxon>Pseudomonadati</taxon>
        <taxon>Pseudomonadota</taxon>
        <taxon>Gammaproteobacteria</taxon>
        <taxon>Enterobacterales</taxon>
        <taxon>Enterobacteriaceae</taxon>
        <taxon>Klebsiella/Raoultella group</taxon>
        <taxon>Raoultella</taxon>
    </lineage>
</organism>
<dbReference type="EMBL" id="CP104450">
    <property type="protein sequence ID" value="UXE36041.1"/>
    <property type="molecule type" value="Genomic_DNA"/>
</dbReference>
<evidence type="ECO:0000313" key="3">
    <source>
        <dbReference type="Proteomes" id="UP001064206"/>
    </source>
</evidence>
<dbReference type="RefSeq" id="WP_004862099.1">
    <property type="nucleotide sequence ID" value="NZ_ABDFAB020000002.1"/>
</dbReference>
<dbReference type="Proteomes" id="UP001350972">
    <property type="component" value="Chromosome"/>
</dbReference>
<evidence type="ECO:0000313" key="2">
    <source>
        <dbReference type="EMBL" id="WWC09391.1"/>
    </source>
</evidence>
<dbReference type="PaxDb" id="1286170-RORB6_06200"/>
<dbReference type="EMBL" id="CP145163">
    <property type="protein sequence ID" value="WWC09391.1"/>
    <property type="molecule type" value="Genomic_DNA"/>
</dbReference>
<sequence length="266" mass="29494">MSSEDIKDRTQTWFNYITSPVNHDHIFLFNSQDILVMNPAIAAATQDYIDGNIHASKLVNATSSAPQTMFDGLQTIVNLCRVQSGYNALDPDGTGNKVYFTRFTQNVANVPCLSLLSAETKNIKQQSHNADELINSFVDAFDGLTQSDQSKIKSSVTSLAKAALSYANQDQKSSNFTQNILQTGDDQVIFTLYASTFEISSTQSKGVISFKSEYSLQQALYSLSRASWERVKDLFAEQEKTTMEQWLNDMKTPAKSGSTVKALCLE</sequence>
<proteinExistence type="predicted"/>
<evidence type="ECO:0000313" key="4">
    <source>
        <dbReference type="Proteomes" id="UP001350972"/>
    </source>
</evidence>
<accession>A0A225U8T1</accession>
<protein>
    <submittedName>
        <fullName evidence="1">Uncharacterized protein</fullName>
    </submittedName>
</protein>
<keyword evidence="4" id="KW-1185">Reference proteome</keyword>
<gene>
    <name evidence="2" type="ORF">LM286_13435</name>
    <name evidence="1" type="ORF">N2J37_15860</name>
</gene>